<dbReference type="InterPro" id="IPR027039">
    <property type="entry name" value="Crtac1"/>
</dbReference>
<comment type="caution">
    <text evidence="3">The sequence shown here is derived from an EMBL/GenBank/DDBJ whole genome shotgun (WGS) entry which is preliminary data.</text>
</comment>
<dbReference type="PANTHER" id="PTHR16026:SF0">
    <property type="entry name" value="CARTILAGE ACIDIC PROTEIN 1"/>
    <property type="match status" value="1"/>
</dbReference>
<dbReference type="InterPro" id="IPR028994">
    <property type="entry name" value="Integrin_alpha_N"/>
</dbReference>
<dbReference type="InterPro" id="IPR013517">
    <property type="entry name" value="FG-GAP"/>
</dbReference>
<dbReference type="SUPFAM" id="SSF69318">
    <property type="entry name" value="Integrin alpha N-terminal domain"/>
    <property type="match status" value="2"/>
</dbReference>
<name>A0A4Q1CN80_9BACT</name>
<evidence type="ECO:0000313" key="4">
    <source>
        <dbReference type="Proteomes" id="UP000290204"/>
    </source>
</evidence>
<dbReference type="InterPro" id="IPR011519">
    <property type="entry name" value="UnbV_ASPIC"/>
</dbReference>
<evidence type="ECO:0000313" key="3">
    <source>
        <dbReference type="EMBL" id="RXK62264.1"/>
    </source>
</evidence>
<dbReference type="Pfam" id="PF07593">
    <property type="entry name" value="UnbV_ASPIC"/>
    <property type="match status" value="1"/>
</dbReference>
<dbReference type="PROSITE" id="PS51257">
    <property type="entry name" value="PROKAR_LIPOPROTEIN"/>
    <property type="match status" value="1"/>
</dbReference>
<proteinExistence type="predicted"/>
<dbReference type="PANTHER" id="PTHR16026">
    <property type="entry name" value="CARTILAGE ACIDIC PROTEIN 1"/>
    <property type="match status" value="1"/>
</dbReference>
<feature type="domain" description="ASPIC/UnbV" evidence="2">
    <location>
        <begin position="526"/>
        <end position="593"/>
    </location>
</feature>
<dbReference type="RefSeq" id="WP_129129635.1">
    <property type="nucleotide sequence ID" value="NZ_SDHW01000001.1"/>
</dbReference>
<keyword evidence="4" id="KW-1185">Reference proteome</keyword>
<dbReference type="Gene3D" id="2.130.10.130">
    <property type="entry name" value="Integrin alpha, N-terminal"/>
    <property type="match status" value="4"/>
</dbReference>
<evidence type="ECO:0000259" key="2">
    <source>
        <dbReference type="Pfam" id="PF07593"/>
    </source>
</evidence>
<dbReference type="EMBL" id="SDHW01000001">
    <property type="protein sequence ID" value="RXK62264.1"/>
    <property type="molecule type" value="Genomic_DNA"/>
</dbReference>
<dbReference type="Proteomes" id="UP000290204">
    <property type="component" value="Unassembled WGS sequence"/>
</dbReference>
<gene>
    <name evidence="3" type="ORF">ESA94_04435</name>
</gene>
<evidence type="ECO:0000256" key="1">
    <source>
        <dbReference type="ARBA" id="ARBA00022729"/>
    </source>
</evidence>
<protein>
    <submittedName>
        <fullName evidence="3">RNA-binding protein</fullName>
    </submittedName>
</protein>
<accession>A0A4Q1CN80</accession>
<keyword evidence="1" id="KW-0732">Signal</keyword>
<organism evidence="3 4">
    <name type="scientific">Lacibacter luteus</name>
    <dbReference type="NCBI Taxonomy" id="2508719"/>
    <lineage>
        <taxon>Bacteria</taxon>
        <taxon>Pseudomonadati</taxon>
        <taxon>Bacteroidota</taxon>
        <taxon>Chitinophagia</taxon>
        <taxon>Chitinophagales</taxon>
        <taxon>Chitinophagaceae</taxon>
        <taxon>Lacibacter</taxon>
    </lineage>
</organism>
<dbReference type="Pfam" id="PF13517">
    <property type="entry name" value="FG-GAP_3"/>
    <property type="match status" value="6"/>
</dbReference>
<dbReference type="AlphaFoldDB" id="A0A4Q1CN80"/>
<dbReference type="OrthoDB" id="600363at2"/>
<sequence length="1100" mass="121645">MCLLRNVHFLATLFLCGAFFSCKENKPLFKQLDAAATGIAFENKLENKPHLNILYYLYFYNGGGVATGDINNDGLTDIYFTANTKGNNKLYLNKGNFQFEDITNAAGVAGSNDWCSGVTLADVNGDGLLDIYVSAVAKFNDLKGHNELFINKGNGKFTEQSNAYGLDFSGLSTQAAFFDYDKDGDLDCFLINHSKQPHANIVDTVNRNKKDSISGSRLFRNELNRGEQKFTDVTAEAGIYQSNLSYGLGLSVADMNNDGWEDVYIGNDFHENDYYYLNNKNGTFSESGAMHFAHYSRFSMGNDIADYNNDGQPDVITVDMLPPDEKTVKTYGSDENPDIYKVKLELNGYQHQYSRNCLQRNNGSGINFSEVGLMAGVSATDWSWSPLFADFDNDGKKDLFISSGIVKRPVDLDYIRFVSSMQMNKGLDGTDKYDDETIAKMPDGSSHPFFFKNSNGHSFADVSVAWGTANMKGYFNGAAYADFDNDGDLDIVTNNINAPATVLKNETTTKSYLTLQLQGDSLNRFGIAAKVYLFTKAGMQYQQLMSTRGFQSAVEPRLHFGLDSIAAVDSVVIVWPNQQYQTIKNPAINKQLTVAQKDATGAFQYDLFFGTPAPYFKDVTNEIACNWKHAENDFVDFNVQYLIPHAQSTRGPKLAVADINGDGLDDFYVCAAKDQPGALMIQHANGSFQSTNSSLFEKDAGCEDVDAVFFDADGNKTPDLLVVSGGNQLPKHAGDMADRLYLNDGKGNFTRKSDAFTIQYESKSCVTVADVDHDGDMDFFIGNMGSPTGYGMLKPSYLYLNDGNAKFALASMQQIDLTAVGIVTDAAFTDINNDGWSDLLVTGEWMPLKVFINNKGKFTAADVPASTGMWQHITVADVNNDGFADVLAGNWGHNSKLWERKDGPLKLYVKDFDNNGTTEQILAYTIKGEEFPFLAKDELERPLPILKKAYLTYGEVAGKTVQYILYDLFKDYKELKAEVLSSSVFINDGKGAFKRYDLNSELQLAPVMSFATVSAGGSYIAAGNFYGVIPYEGRYDALYPSLFSFTNDQSAVYASLQQIKGEVRDMQWIRTTGGNKILAIARNNQSLVFMKSIGELQTMK</sequence>
<reference evidence="3 4" key="1">
    <citation type="submission" date="2019-01" db="EMBL/GenBank/DDBJ databases">
        <title>Lacibacter sp. strain TTM-7.</title>
        <authorList>
            <person name="Chen W.-M."/>
        </authorList>
    </citation>
    <scope>NUCLEOTIDE SEQUENCE [LARGE SCALE GENOMIC DNA]</scope>
    <source>
        <strain evidence="3 4">TTM-7</strain>
    </source>
</reference>